<dbReference type="AlphaFoldDB" id="A0A3M0GGG0"/>
<dbReference type="OrthoDB" id="672524at2"/>
<dbReference type="RefSeq" id="WP_121918394.1">
    <property type="nucleotide sequence ID" value="NZ_REFV01000017.1"/>
</dbReference>
<proteinExistence type="predicted"/>
<comment type="caution">
    <text evidence="2">The sequence shown here is derived from an EMBL/GenBank/DDBJ whole genome shotgun (WGS) entry which is preliminary data.</text>
</comment>
<keyword evidence="3" id="KW-1185">Reference proteome</keyword>
<organism evidence="2 3">
    <name type="scientific">Dokdonia sinensis</name>
    <dbReference type="NCBI Taxonomy" id="2479847"/>
    <lineage>
        <taxon>Bacteria</taxon>
        <taxon>Pseudomonadati</taxon>
        <taxon>Bacteroidota</taxon>
        <taxon>Flavobacteriia</taxon>
        <taxon>Flavobacteriales</taxon>
        <taxon>Flavobacteriaceae</taxon>
        <taxon>Dokdonia</taxon>
    </lineage>
</organism>
<evidence type="ECO:0000313" key="2">
    <source>
        <dbReference type="EMBL" id="RMB56406.1"/>
    </source>
</evidence>
<evidence type="ECO:0000313" key="3">
    <source>
        <dbReference type="Proteomes" id="UP000281985"/>
    </source>
</evidence>
<accession>A0A3M0GGG0</accession>
<dbReference type="Proteomes" id="UP000281985">
    <property type="component" value="Unassembled WGS sequence"/>
</dbReference>
<feature type="transmembrane region" description="Helical" evidence="1">
    <location>
        <begin position="103"/>
        <end position="127"/>
    </location>
</feature>
<keyword evidence="1" id="KW-0472">Membrane</keyword>
<gene>
    <name evidence="2" type="ORF">EAX61_14300</name>
</gene>
<evidence type="ECO:0000256" key="1">
    <source>
        <dbReference type="SAM" id="Phobius"/>
    </source>
</evidence>
<feature type="transmembrane region" description="Helical" evidence="1">
    <location>
        <begin position="67"/>
        <end position="91"/>
    </location>
</feature>
<reference evidence="2 3" key="1">
    <citation type="submission" date="2018-10" db="EMBL/GenBank/DDBJ databases">
        <title>Dokdonia luteus sp. nov., isolated from sea water.</title>
        <authorList>
            <person name="Zhou L.Y."/>
            <person name="Du Z.J."/>
        </authorList>
    </citation>
    <scope>NUCLEOTIDE SEQUENCE [LARGE SCALE GENOMIC DNA]</scope>
    <source>
        <strain evidence="2 3">SH27</strain>
    </source>
</reference>
<protein>
    <submittedName>
        <fullName evidence="2">DUF2975 domain-containing protein</fullName>
    </submittedName>
</protein>
<dbReference type="EMBL" id="REFV01000017">
    <property type="protein sequence ID" value="RMB56406.1"/>
    <property type="molecule type" value="Genomic_DNA"/>
</dbReference>
<keyword evidence="1" id="KW-0812">Transmembrane</keyword>
<sequence length="182" mass="20531">MNPIKKTRTQNILQVMQAISWLTFISLLVQTGILAYSFLIQVQINPESASELYSGLDLFDTITKTPVVYYLITISIVVSFIFKTLLLYFVTQIFAKIKFERPFTPILSVIVSKMSYVSLTIGILSNVSLRLSQAFLDAENFSVMNEFIKGADAFILFAGILFIIAQVLKRGVEIQIENDLTI</sequence>
<name>A0A3M0GGG0_9FLAO</name>
<feature type="transmembrane region" description="Helical" evidence="1">
    <location>
        <begin position="147"/>
        <end position="168"/>
    </location>
</feature>
<feature type="transmembrane region" description="Helical" evidence="1">
    <location>
        <begin position="21"/>
        <end position="44"/>
    </location>
</feature>
<keyword evidence="1" id="KW-1133">Transmembrane helix</keyword>